<dbReference type="Proteomes" id="UP000008064">
    <property type="component" value="Unassembled WGS sequence"/>
</dbReference>
<dbReference type="GeneID" id="18811952"/>
<protein>
    <submittedName>
        <fullName evidence="1">Uncharacterized protein</fullName>
    </submittedName>
</protein>
<dbReference type="KEGG" id="sla:SERLADRAFT_399347"/>
<organism>
    <name type="scientific">Serpula lacrymans var. lacrymans (strain S7.9)</name>
    <name type="common">Dry rot fungus</name>
    <dbReference type="NCBI Taxonomy" id="578457"/>
    <lineage>
        <taxon>Eukaryota</taxon>
        <taxon>Fungi</taxon>
        <taxon>Dikarya</taxon>
        <taxon>Basidiomycota</taxon>
        <taxon>Agaricomycotina</taxon>
        <taxon>Agaricomycetes</taxon>
        <taxon>Agaricomycetidae</taxon>
        <taxon>Boletales</taxon>
        <taxon>Coniophorineae</taxon>
        <taxon>Serpulaceae</taxon>
        <taxon>Serpula</taxon>
    </lineage>
</organism>
<dbReference type="EMBL" id="GL945440">
    <property type="protein sequence ID" value="EGO20478.1"/>
    <property type="molecule type" value="Genomic_DNA"/>
</dbReference>
<gene>
    <name evidence="1" type="ORF">SERLADRAFT_399347</name>
</gene>
<reference evidence="1" key="1">
    <citation type="submission" date="2011-04" db="EMBL/GenBank/DDBJ databases">
        <title>Evolution of plant cell wall degrading machinery underlies the functional diversity of forest fungi.</title>
        <authorList>
            <consortium name="US DOE Joint Genome Institute (JGI-PGF)"/>
            <person name="Eastwood D.C."/>
            <person name="Floudas D."/>
            <person name="Binder M."/>
            <person name="Majcherczyk A."/>
            <person name="Schneider P."/>
            <person name="Aerts A."/>
            <person name="Asiegbu F.O."/>
            <person name="Baker S.E."/>
            <person name="Barry K."/>
            <person name="Bendiksby M."/>
            <person name="Blumentritt M."/>
            <person name="Coutinho P.M."/>
            <person name="Cullen D."/>
            <person name="Cullen D."/>
            <person name="Gathman A."/>
            <person name="Goodell B."/>
            <person name="Henrissat B."/>
            <person name="Ihrmark K."/>
            <person name="Kauserud H."/>
            <person name="Kohler A."/>
            <person name="LaButti K."/>
            <person name="Lapidus A."/>
            <person name="Lavin J.L."/>
            <person name="Lee Y.-H."/>
            <person name="Lindquist E."/>
            <person name="Lilly W."/>
            <person name="Lucas S."/>
            <person name="Morin E."/>
            <person name="Murat C."/>
            <person name="Oguiza J.A."/>
            <person name="Park J."/>
            <person name="Pisabarro A.G."/>
            <person name="Riley R."/>
            <person name="Rosling A."/>
            <person name="Salamov A."/>
            <person name="Schmidt O."/>
            <person name="Schmutz J."/>
            <person name="Skrede I."/>
            <person name="Stenlid J."/>
            <person name="Wiebenga A."/>
            <person name="Xie X."/>
            <person name="Kues U."/>
            <person name="Hibbett D.S."/>
            <person name="Hoffmeister D."/>
            <person name="Hogberg N."/>
            <person name="Martin F."/>
            <person name="Grigoriev I.V."/>
            <person name="Watkinson S.C."/>
        </authorList>
    </citation>
    <scope>NUCLEOTIDE SEQUENCE</scope>
    <source>
        <strain evidence="1">S7.9</strain>
    </source>
</reference>
<sequence length="59" mass="6830">MFDTLELVHSMRCITGLRRRRANIGVVMIRSKLEYRIRLTGVNLTCQLQKHTSSLVEAN</sequence>
<name>F8P7S0_SERL9</name>
<dbReference type="RefSeq" id="XP_007322444.1">
    <property type="nucleotide sequence ID" value="XM_007322382.1"/>
</dbReference>
<dbReference type="HOGENOM" id="CLU_2962327_0_0_1"/>
<accession>F8P7S0</accession>
<proteinExistence type="predicted"/>
<dbReference type="AlphaFoldDB" id="F8P7S0"/>
<evidence type="ECO:0000313" key="1">
    <source>
        <dbReference type="EMBL" id="EGO20478.1"/>
    </source>
</evidence>